<name>A0A090Q6N4_NONUL</name>
<evidence type="ECO:0000256" key="1">
    <source>
        <dbReference type="SAM" id="Phobius"/>
    </source>
</evidence>
<keyword evidence="1" id="KW-1133">Transmembrane helix</keyword>
<proteinExistence type="predicted"/>
<evidence type="ECO:0000313" key="3">
    <source>
        <dbReference type="Proteomes" id="UP000029226"/>
    </source>
</evidence>
<dbReference type="AlphaFoldDB" id="A0A090Q6N4"/>
<dbReference type="EMBL" id="BBMM01000001">
    <property type="protein sequence ID" value="GAK98749.1"/>
    <property type="molecule type" value="Genomic_DNA"/>
</dbReference>
<dbReference type="Proteomes" id="UP000029226">
    <property type="component" value="Unassembled WGS sequence"/>
</dbReference>
<feature type="transmembrane region" description="Helical" evidence="1">
    <location>
        <begin position="12"/>
        <end position="29"/>
    </location>
</feature>
<keyword evidence="1" id="KW-0472">Membrane</keyword>
<sequence>MAHGGIINTSDKFFFLSVPLLSICLWLFARSAASKAWLR</sequence>
<keyword evidence="1" id="KW-0812">Transmembrane</keyword>
<organism evidence="2 3">
    <name type="scientific">Nonlabens ulvanivorans</name>
    <name type="common">Persicivirga ulvanivorans</name>
    <dbReference type="NCBI Taxonomy" id="906888"/>
    <lineage>
        <taxon>Bacteria</taxon>
        <taxon>Pseudomonadati</taxon>
        <taxon>Bacteroidota</taxon>
        <taxon>Flavobacteriia</taxon>
        <taxon>Flavobacteriales</taxon>
        <taxon>Flavobacteriaceae</taxon>
        <taxon>Nonlabens</taxon>
    </lineage>
</organism>
<gene>
    <name evidence="2" type="ORF">JCM19314_2780</name>
</gene>
<reference evidence="2 3" key="1">
    <citation type="journal article" date="2014" name="Genome Announc.">
        <title>Draft Genome Sequences of Marine Flavobacterium Nonlabens Strains NR17, NR24, NR27, NR32, NR33, and Ara13.</title>
        <authorList>
            <person name="Nakanishi M."/>
            <person name="Meirelles P."/>
            <person name="Suzuki R."/>
            <person name="Takatani N."/>
            <person name="Mino S."/>
            <person name="Suda W."/>
            <person name="Oshima K."/>
            <person name="Hattori M."/>
            <person name="Ohkuma M."/>
            <person name="Hosokawa M."/>
            <person name="Miyashita K."/>
            <person name="Thompson F.L."/>
            <person name="Niwa A."/>
            <person name="Sawabe T."/>
            <person name="Sawabe T."/>
        </authorList>
    </citation>
    <scope>NUCLEOTIDE SEQUENCE [LARGE SCALE GENOMIC DNA]</scope>
    <source>
        <strain evidence="3">JCM19314</strain>
    </source>
</reference>
<protein>
    <submittedName>
        <fullName evidence="2">Uncharacterized protein</fullName>
    </submittedName>
</protein>
<evidence type="ECO:0000313" key="2">
    <source>
        <dbReference type="EMBL" id="GAK98749.1"/>
    </source>
</evidence>
<comment type="caution">
    <text evidence="2">The sequence shown here is derived from an EMBL/GenBank/DDBJ whole genome shotgun (WGS) entry which is preliminary data.</text>
</comment>
<accession>A0A090Q6N4</accession>